<evidence type="ECO:0000313" key="1">
    <source>
        <dbReference type="EMBL" id="JAH20902.1"/>
    </source>
</evidence>
<dbReference type="EMBL" id="GBXM01087675">
    <property type="protein sequence ID" value="JAH20902.1"/>
    <property type="molecule type" value="Transcribed_RNA"/>
</dbReference>
<protein>
    <submittedName>
        <fullName evidence="1">Uncharacterized protein</fullName>
    </submittedName>
</protein>
<organism evidence="1">
    <name type="scientific">Anguilla anguilla</name>
    <name type="common">European freshwater eel</name>
    <name type="synonym">Muraena anguilla</name>
    <dbReference type="NCBI Taxonomy" id="7936"/>
    <lineage>
        <taxon>Eukaryota</taxon>
        <taxon>Metazoa</taxon>
        <taxon>Chordata</taxon>
        <taxon>Craniata</taxon>
        <taxon>Vertebrata</taxon>
        <taxon>Euteleostomi</taxon>
        <taxon>Actinopterygii</taxon>
        <taxon>Neopterygii</taxon>
        <taxon>Teleostei</taxon>
        <taxon>Anguilliformes</taxon>
        <taxon>Anguillidae</taxon>
        <taxon>Anguilla</taxon>
    </lineage>
</organism>
<proteinExistence type="predicted"/>
<name>A0A0E9QWR9_ANGAN</name>
<dbReference type="AlphaFoldDB" id="A0A0E9QWR9"/>
<reference evidence="1" key="2">
    <citation type="journal article" date="2015" name="Fish Shellfish Immunol.">
        <title>Early steps in the European eel (Anguilla anguilla)-Vibrio vulnificus interaction in the gills: Role of the RtxA13 toxin.</title>
        <authorList>
            <person name="Callol A."/>
            <person name="Pajuelo D."/>
            <person name="Ebbesson L."/>
            <person name="Teles M."/>
            <person name="MacKenzie S."/>
            <person name="Amaro C."/>
        </authorList>
    </citation>
    <scope>NUCLEOTIDE SEQUENCE</scope>
</reference>
<sequence>MDPCSLPLYMYCMECTLSCVNPVCGRMNIGWLFLSNINIPQCTINLSSLHHSFILFSLL</sequence>
<accession>A0A0E9QWR9</accession>
<reference evidence="1" key="1">
    <citation type="submission" date="2014-11" db="EMBL/GenBank/DDBJ databases">
        <authorList>
            <person name="Amaro Gonzalez C."/>
        </authorList>
    </citation>
    <scope>NUCLEOTIDE SEQUENCE</scope>
</reference>